<evidence type="ECO:0000313" key="3">
    <source>
        <dbReference type="Proteomes" id="UP001501116"/>
    </source>
</evidence>
<comment type="caution">
    <text evidence="2">The sequence shown here is derived from an EMBL/GenBank/DDBJ whole genome shotgun (WGS) entry which is preliminary data.</text>
</comment>
<dbReference type="EMBL" id="BAAANN010000032">
    <property type="protein sequence ID" value="GAA1980081.1"/>
    <property type="molecule type" value="Genomic_DNA"/>
</dbReference>
<evidence type="ECO:0000313" key="2">
    <source>
        <dbReference type="EMBL" id="GAA1980081.1"/>
    </source>
</evidence>
<evidence type="ECO:0008006" key="4">
    <source>
        <dbReference type="Google" id="ProtNLM"/>
    </source>
</evidence>
<protein>
    <recommendedName>
        <fullName evidence="4">BatC protein</fullName>
    </recommendedName>
</protein>
<accession>A0ABN2S431</accession>
<keyword evidence="3" id="KW-1185">Reference proteome</keyword>
<name>A0ABN2S431_9PSEU</name>
<gene>
    <name evidence="2" type="ORF">GCM10009754_65790</name>
</gene>
<sequence length="82" mass="7260">MDPGSAASAGIDAEPENNPGGGGPGSAASEGSLGDGAGPFDGADGADGASGAGSDGALLACAFSASARSFSAGSSASLTRPG</sequence>
<reference evidence="2 3" key="1">
    <citation type="journal article" date="2019" name="Int. J. Syst. Evol. Microbiol.">
        <title>The Global Catalogue of Microorganisms (GCM) 10K type strain sequencing project: providing services to taxonomists for standard genome sequencing and annotation.</title>
        <authorList>
            <consortium name="The Broad Institute Genomics Platform"/>
            <consortium name="The Broad Institute Genome Sequencing Center for Infectious Disease"/>
            <person name="Wu L."/>
            <person name="Ma J."/>
        </authorList>
    </citation>
    <scope>NUCLEOTIDE SEQUENCE [LARGE SCALE GENOMIC DNA]</scope>
    <source>
        <strain evidence="2 3">JCM 14545</strain>
    </source>
</reference>
<proteinExistence type="predicted"/>
<organism evidence="2 3">
    <name type="scientific">Amycolatopsis minnesotensis</name>
    <dbReference type="NCBI Taxonomy" id="337894"/>
    <lineage>
        <taxon>Bacteria</taxon>
        <taxon>Bacillati</taxon>
        <taxon>Actinomycetota</taxon>
        <taxon>Actinomycetes</taxon>
        <taxon>Pseudonocardiales</taxon>
        <taxon>Pseudonocardiaceae</taxon>
        <taxon>Amycolatopsis</taxon>
    </lineage>
</organism>
<dbReference type="Proteomes" id="UP001501116">
    <property type="component" value="Unassembled WGS sequence"/>
</dbReference>
<evidence type="ECO:0000256" key="1">
    <source>
        <dbReference type="SAM" id="MobiDB-lite"/>
    </source>
</evidence>
<feature type="region of interest" description="Disordered" evidence="1">
    <location>
        <begin position="1"/>
        <end position="51"/>
    </location>
</feature>